<comment type="caution">
    <text evidence="4">The sequence shown here is derived from an EMBL/GenBank/DDBJ whole genome shotgun (WGS) entry which is preliminary data.</text>
</comment>
<keyword evidence="2" id="KW-0413">Isomerase</keyword>
<dbReference type="SUPFAM" id="SSF53697">
    <property type="entry name" value="SIS domain"/>
    <property type="match status" value="1"/>
</dbReference>
<dbReference type="Pfam" id="PF10432">
    <property type="entry name" value="bact-PGI_C"/>
    <property type="match status" value="1"/>
</dbReference>
<evidence type="ECO:0000256" key="1">
    <source>
        <dbReference type="ARBA" id="ARBA00010523"/>
    </source>
</evidence>
<accession>A0ABW7A8C4</accession>
<proteinExistence type="inferred from homology"/>
<dbReference type="CDD" id="cd05637">
    <property type="entry name" value="SIS_PGI_PMI_2"/>
    <property type="match status" value="1"/>
</dbReference>
<dbReference type="InterPro" id="IPR001347">
    <property type="entry name" value="SIS_dom"/>
</dbReference>
<protein>
    <submittedName>
        <fullName evidence="4">SIS domain-containing protein</fullName>
    </submittedName>
</protein>
<dbReference type="RefSeq" id="WP_393164211.1">
    <property type="nucleotide sequence ID" value="NZ_JBICRM010000005.1"/>
</dbReference>
<comment type="similarity">
    <text evidence="1">Belongs to the PGI/PMI family.</text>
</comment>
<organism evidence="4 5">
    <name type="scientific">Nonomuraea marmarensis</name>
    <dbReference type="NCBI Taxonomy" id="3351344"/>
    <lineage>
        <taxon>Bacteria</taxon>
        <taxon>Bacillati</taxon>
        <taxon>Actinomycetota</taxon>
        <taxon>Actinomycetes</taxon>
        <taxon>Streptosporangiales</taxon>
        <taxon>Streptosporangiaceae</taxon>
        <taxon>Nonomuraea</taxon>
    </lineage>
</organism>
<keyword evidence="5" id="KW-1185">Reference proteome</keyword>
<dbReference type="Proteomes" id="UP001603978">
    <property type="component" value="Unassembled WGS sequence"/>
</dbReference>
<dbReference type="InterPro" id="IPR046348">
    <property type="entry name" value="SIS_dom_sf"/>
</dbReference>
<dbReference type="PROSITE" id="PS51464">
    <property type="entry name" value="SIS"/>
    <property type="match status" value="1"/>
</dbReference>
<dbReference type="EMBL" id="JBICRM010000005">
    <property type="protein sequence ID" value="MFG1703549.1"/>
    <property type="molecule type" value="Genomic_DNA"/>
</dbReference>
<feature type="domain" description="SIS" evidence="3">
    <location>
        <begin position="44"/>
        <end position="180"/>
    </location>
</feature>
<evidence type="ECO:0000259" key="3">
    <source>
        <dbReference type="PROSITE" id="PS51464"/>
    </source>
</evidence>
<evidence type="ECO:0000313" key="5">
    <source>
        <dbReference type="Proteomes" id="UP001603978"/>
    </source>
</evidence>
<dbReference type="InterPro" id="IPR019490">
    <property type="entry name" value="Glu6P/Mann6P_isomerase_C"/>
</dbReference>
<sequence length="368" mass="38826">MTWEPGRLDDQRYLTEGDPSGMLLAVAASAAHVRTGYRTAVEAHVDRLASQGRPRAIVVAGMGGSGIAGDILTAVVGNGAPLPIVPLRSYQLPGWIGATDLVIAVSGSGETEETVSVATQAVRRGCTLLGVGAPGSQLEAIATQASAIYVPVPVSGQSRANIWLLTIPLIVAGAALRLLPADADLFERVAKSLEDMAHRCRPASESFINPGKSLAMDLAESVPMIWGSSPVAAVAAYRLACQLNTNAKYPAIYGELPEADHNQVATFEGPLAERDIFADSAGPAIRLVVLRDVEEHPQVTRRREASLRLARERDVAVTELTAEGVHPLERMATLIGLGDYASTYLALGYAIDPTPVSAITELKARITQ</sequence>
<gene>
    <name evidence="4" type="ORF">ACFLIM_10175</name>
</gene>
<evidence type="ECO:0000313" key="4">
    <source>
        <dbReference type="EMBL" id="MFG1703549.1"/>
    </source>
</evidence>
<name>A0ABW7A8C4_9ACTN</name>
<evidence type="ECO:0000256" key="2">
    <source>
        <dbReference type="ARBA" id="ARBA00023235"/>
    </source>
</evidence>
<reference evidence="4 5" key="1">
    <citation type="submission" date="2024-10" db="EMBL/GenBank/DDBJ databases">
        <authorList>
            <person name="Topkara A.R."/>
            <person name="Saygin H."/>
        </authorList>
    </citation>
    <scope>NUCLEOTIDE SEQUENCE [LARGE SCALE GENOMIC DNA]</scope>
    <source>
        <strain evidence="4 5">M3C6</strain>
    </source>
</reference>
<dbReference type="Gene3D" id="3.40.50.10490">
    <property type="entry name" value="Glucose-6-phosphate isomerase like protein, domain 1"/>
    <property type="match status" value="2"/>
</dbReference>